<name>A0A1J8R7J0_9AGAM</name>
<feature type="region of interest" description="Disordered" evidence="1">
    <location>
        <begin position="1"/>
        <end position="72"/>
    </location>
</feature>
<evidence type="ECO:0000256" key="1">
    <source>
        <dbReference type="SAM" id="MobiDB-lite"/>
    </source>
</evidence>
<dbReference type="AlphaFoldDB" id="A0A1J8R7J0"/>
<dbReference type="EMBL" id="LVVM01000830">
    <property type="protein sequence ID" value="OJA19852.1"/>
    <property type="molecule type" value="Genomic_DNA"/>
</dbReference>
<keyword evidence="3" id="KW-1185">Reference proteome</keyword>
<dbReference type="OrthoDB" id="10597421at2759"/>
<gene>
    <name evidence="2" type="ORF">AZE42_09922</name>
</gene>
<reference evidence="2 3" key="1">
    <citation type="submission" date="2016-03" db="EMBL/GenBank/DDBJ databases">
        <title>Comparative genomics of the ectomycorrhizal sister species Rhizopogon vinicolor and Rhizopogon vesiculosus (Basidiomycota: Boletales) reveals a divergence of the mating type B locus.</title>
        <authorList>
            <person name="Mujic A.B."/>
            <person name="Kuo A."/>
            <person name="Tritt A."/>
            <person name="Lipzen A."/>
            <person name="Chen C."/>
            <person name="Johnson J."/>
            <person name="Sharma A."/>
            <person name="Barry K."/>
            <person name="Grigoriev I.V."/>
            <person name="Spatafora J.W."/>
        </authorList>
    </citation>
    <scope>NUCLEOTIDE SEQUENCE [LARGE SCALE GENOMIC DNA]</scope>
    <source>
        <strain evidence="2 3">AM-OR11-056</strain>
    </source>
</reference>
<feature type="compositionally biased region" description="Polar residues" evidence="1">
    <location>
        <begin position="36"/>
        <end position="56"/>
    </location>
</feature>
<comment type="caution">
    <text evidence="2">The sequence shown here is derived from an EMBL/GenBank/DDBJ whole genome shotgun (WGS) entry which is preliminary data.</text>
</comment>
<evidence type="ECO:0000313" key="2">
    <source>
        <dbReference type="EMBL" id="OJA19852.1"/>
    </source>
</evidence>
<dbReference type="Proteomes" id="UP000183567">
    <property type="component" value="Unassembled WGS sequence"/>
</dbReference>
<feature type="compositionally biased region" description="Polar residues" evidence="1">
    <location>
        <begin position="7"/>
        <end position="27"/>
    </location>
</feature>
<evidence type="ECO:0000313" key="3">
    <source>
        <dbReference type="Proteomes" id="UP000183567"/>
    </source>
</evidence>
<protein>
    <submittedName>
        <fullName evidence="2">Uncharacterized protein</fullName>
    </submittedName>
</protein>
<organism evidence="2 3">
    <name type="scientific">Rhizopogon vesiculosus</name>
    <dbReference type="NCBI Taxonomy" id="180088"/>
    <lineage>
        <taxon>Eukaryota</taxon>
        <taxon>Fungi</taxon>
        <taxon>Dikarya</taxon>
        <taxon>Basidiomycota</taxon>
        <taxon>Agaricomycotina</taxon>
        <taxon>Agaricomycetes</taxon>
        <taxon>Agaricomycetidae</taxon>
        <taxon>Boletales</taxon>
        <taxon>Suillineae</taxon>
        <taxon>Rhizopogonaceae</taxon>
        <taxon>Rhizopogon</taxon>
    </lineage>
</organism>
<accession>A0A1J8R7J0</accession>
<proteinExistence type="predicted"/>
<sequence length="133" mass="13914">MRHAGFQSETPSPLKGVSTSSTTQATGFSPADNDLSFATNPQLEEQQPPTASNQPPVTAHPQYESPPSSPTISLLESSALAAATDTLLSSQEGDIEGSSTKIQDDLEDITLTINLLVKTVSDGDSVRLDDTAV</sequence>